<dbReference type="GO" id="GO:0051539">
    <property type="term" value="F:4 iron, 4 sulfur cluster binding"/>
    <property type="evidence" value="ECO:0007669"/>
    <property type="project" value="UniProtKB-KW"/>
</dbReference>
<keyword evidence="2 6" id="KW-0949">S-adenosyl-L-methionine</keyword>
<dbReference type="Pfam" id="PF04055">
    <property type="entry name" value="Radical_SAM"/>
    <property type="match status" value="1"/>
</dbReference>
<evidence type="ECO:0000313" key="9">
    <source>
        <dbReference type="Proteomes" id="UP000002318"/>
    </source>
</evidence>
<dbReference type="PANTHER" id="PTHR32331:SF0">
    <property type="entry name" value="UPF0313 PROTEIN YGIQ"/>
    <property type="match status" value="1"/>
</dbReference>
<dbReference type="SFLD" id="SFLDG01069">
    <property type="entry name" value="UPF0313"/>
    <property type="match status" value="1"/>
</dbReference>
<feature type="binding site" evidence="6">
    <location>
        <position position="348"/>
    </location>
    <ligand>
        <name>[4Fe-4S] cluster</name>
        <dbReference type="ChEBI" id="CHEBI:49883"/>
        <note>4Fe-4S-S-AdoMet</note>
    </ligand>
</feature>
<dbReference type="STRING" id="573413.Spirs_0050"/>
<accession>E1R6S8</accession>
<dbReference type="AlphaFoldDB" id="E1R6S8"/>
<dbReference type="eggNOG" id="COG1032">
    <property type="taxonomic scope" value="Bacteria"/>
</dbReference>
<dbReference type="GO" id="GO:0005506">
    <property type="term" value="F:iron ion binding"/>
    <property type="evidence" value="ECO:0007669"/>
    <property type="project" value="UniProtKB-UniRule"/>
</dbReference>
<evidence type="ECO:0000256" key="3">
    <source>
        <dbReference type="ARBA" id="ARBA00022723"/>
    </source>
</evidence>
<dbReference type="PANTHER" id="PTHR32331">
    <property type="entry name" value="UPF0313 PROTEIN YGIQ"/>
    <property type="match status" value="1"/>
</dbReference>
<dbReference type="InterPro" id="IPR024560">
    <property type="entry name" value="UPF0313_C"/>
</dbReference>
<dbReference type="KEGG" id="ssm:Spirs_0050"/>
<dbReference type="InterPro" id="IPR058240">
    <property type="entry name" value="rSAM_sf"/>
</dbReference>
<evidence type="ECO:0000259" key="7">
    <source>
        <dbReference type="PROSITE" id="PS51918"/>
    </source>
</evidence>
<protein>
    <submittedName>
        <fullName evidence="8">Radical SAM domain protein</fullName>
    </submittedName>
</protein>
<feature type="domain" description="Radical SAM core" evidence="7">
    <location>
        <begin position="330"/>
        <end position="601"/>
    </location>
</feature>
<dbReference type="SFLD" id="SFLDS00029">
    <property type="entry name" value="Radical_SAM"/>
    <property type="match status" value="1"/>
</dbReference>
<sequence>MTPVYSIGFLLYSSAMHKNHAEFLPLTKQEFEAQHGTASPDFIIVSGDAYVDHPSFGTALIGRLLESRGYRVAIIAQPDWRNTEDFSRFGRPRLAFLVTSGNLDSMVANYSASRHPRREDAYSPGGKAGLRPDRSLVVYTSRIRQAFKGVTVALGGLEASLRSLSHYDYWSDTIRRSVLLDAKADYLLYGMSETTILALAAALETAVEKGSQPNVETIRGLVRVVGKNNIAYDNIISSQYDDITGSKTVFLPSHEALIKDGTRYADHFALQMKHADPYSAATLIEPCGDRFIVHNPPPFPLTTEELDAVYELPFCRRAHPSYAKAGGIPALQEVRFSLVSSRGCFGGCSFCALTFHQGRIITPRSKESLLREAQKLIADPDFKGYIHDVGGPTANFHTPACEGQKHRGACSNRQCLFPKPCPSLKVDHTAYLDVLKSLRKLPGVKKVFIRSGIRFDYLLLDENRSFLKELVAYHISGQLKVAPEHAGSRTLEAMGKPPIEVYEQFSRLFYEETKRIGKKQYLIPYLIAGHPGSTLDEAVELALFLKKSGFIPDQVQDFYPTPGTLSTCMWATGIDPRTMKPIFVPRGEKERHLQRALLQFNRPKNYDRVRKALRQAGRSDLIGFGQTALVPPERNRHP</sequence>
<dbReference type="SFLD" id="SFLDG01082">
    <property type="entry name" value="B12-binding_domain_containing"/>
    <property type="match status" value="1"/>
</dbReference>
<dbReference type="InterPro" id="IPR023404">
    <property type="entry name" value="rSAM_horseshoe"/>
</dbReference>
<proteinExistence type="inferred from homology"/>
<dbReference type="Proteomes" id="UP000002318">
    <property type="component" value="Chromosome"/>
</dbReference>
<keyword evidence="4 6" id="KW-0408">Iron</keyword>
<dbReference type="GO" id="GO:0003824">
    <property type="term" value="F:catalytic activity"/>
    <property type="evidence" value="ECO:0007669"/>
    <property type="project" value="InterPro"/>
</dbReference>
<dbReference type="HOGENOM" id="CLU_018288_2_0_12"/>
<dbReference type="InterPro" id="IPR022946">
    <property type="entry name" value="UPF0313"/>
</dbReference>
<dbReference type="SMART" id="SM00729">
    <property type="entry name" value="Elp3"/>
    <property type="match status" value="1"/>
</dbReference>
<dbReference type="NCBIfam" id="TIGR03904">
    <property type="entry name" value="SAM_YgiQ"/>
    <property type="match status" value="1"/>
</dbReference>
<dbReference type="Pfam" id="PF11842">
    <property type="entry name" value="DUF3362"/>
    <property type="match status" value="1"/>
</dbReference>
<name>E1R6S8_SEDSS</name>
<evidence type="ECO:0000256" key="2">
    <source>
        <dbReference type="ARBA" id="ARBA00022691"/>
    </source>
</evidence>
<dbReference type="InterPro" id="IPR006638">
    <property type="entry name" value="Elp3/MiaA/NifB-like_rSAM"/>
</dbReference>
<dbReference type="OrthoDB" id="9803479at2"/>
<keyword evidence="5 6" id="KW-0411">Iron-sulfur</keyword>
<dbReference type="PROSITE" id="PS51918">
    <property type="entry name" value="RADICAL_SAM"/>
    <property type="match status" value="1"/>
</dbReference>
<comment type="cofactor">
    <cofactor evidence="6">
        <name>[4Fe-4S] cluster</name>
        <dbReference type="ChEBI" id="CHEBI:49883"/>
    </cofactor>
    <text evidence="6">Binds 1 [4Fe-4S] cluster. The cluster is coordinated with 3 cysteines and an exchangeable S-adenosyl-L-methionine.</text>
</comment>
<evidence type="ECO:0000256" key="6">
    <source>
        <dbReference type="HAMAP-Rule" id="MF_01251"/>
    </source>
</evidence>
<dbReference type="EMBL" id="CP002116">
    <property type="protein sequence ID" value="ADK79210.1"/>
    <property type="molecule type" value="Genomic_DNA"/>
</dbReference>
<keyword evidence="1 6" id="KW-0004">4Fe-4S</keyword>
<reference evidence="8 9" key="1">
    <citation type="journal article" date="2010" name="Stand. Genomic Sci.">
        <title>Complete genome sequence of Spirochaeta smaragdinae type strain (SEBR 4228).</title>
        <authorList>
            <person name="Mavromatis K."/>
            <person name="Yasawong M."/>
            <person name="Chertkov O."/>
            <person name="Lapidus A."/>
            <person name="Lucas S."/>
            <person name="Nolan M."/>
            <person name="Del Rio T.G."/>
            <person name="Tice H."/>
            <person name="Cheng J.F."/>
            <person name="Pitluck S."/>
            <person name="Liolios K."/>
            <person name="Ivanova N."/>
            <person name="Tapia R."/>
            <person name="Han C."/>
            <person name="Bruce D."/>
            <person name="Goodwin L."/>
            <person name="Pati A."/>
            <person name="Chen A."/>
            <person name="Palaniappan K."/>
            <person name="Land M."/>
            <person name="Hauser L."/>
            <person name="Chang Y.J."/>
            <person name="Jeffries C.D."/>
            <person name="Detter J.C."/>
            <person name="Rohde M."/>
            <person name="Brambilla E."/>
            <person name="Spring S."/>
            <person name="Goker M."/>
            <person name="Sikorski J."/>
            <person name="Woyke T."/>
            <person name="Bristow J."/>
            <person name="Eisen J.A."/>
            <person name="Markowitz V."/>
            <person name="Hugenholtz P."/>
            <person name="Klenk H.P."/>
            <person name="Kyrpides N.C."/>
        </authorList>
    </citation>
    <scope>NUCLEOTIDE SEQUENCE [LARGE SCALE GENOMIC DNA]</scope>
    <source>
        <strain evidence="9">DSM 11293 / JCM 15392 / SEBR 4228</strain>
    </source>
</reference>
<keyword evidence="3 6" id="KW-0479">Metal-binding</keyword>
<evidence type="ECO:0000256" key="5">
    <source>
        <dbReference type="ARBA" id="ARBA00023014"/>
    </source>
</evidence>
<dbReference type="HAMAP" id="MF_01251">
    <property type="entry name" value="UPF0313"/>
    <property type="match status" value="1"/>
</dbReference>
<feature type="binding site" evidence="6">
    <location>
        <position position="344"/>
    </location>
    <ligand>
        <name>[4Fe-4S] cluster</name>
        <dbReference type="ChEBI" id="CHEBI:49883"/>
        <note>4Fe-4S-S-AdoMet</note>
    </ligand>
</feature>
<evidence type="ECO:0000256" key="1">
    <source>
        <dbReference type="ARBA" id="ARBA00022485"/>
    </source>
</evidence>
<comment type="similarity">
    <text evidence="6">Belongs to the UPF0313 family.</text>
</comment>
<gene>
    <name evidence="8" type="ordered locus">Spirs_0050</name>
</gene>
<feature type="binding site" evidence="6">
    <location>
        <position position="351"/>
    </location>
    <ligand>
        <name>[4Fe-4S] cluster</name>
        <dbReference type="ChEBI" id="CHEBI:49883"/>
        <note>4Fe-4S-S-AdoMet</note>
    </ligand>
</feature>
<keyword evidence="9" id="KW-1185">Reference proteome</keyword>
<evidence type="ECO:0000313" key="8">
    <source>
        <dbReference type="EMBL" id="ADK79210.1"/>
    </source>
</evidence>
<organism evidence="8 9">
    <name type="scientific">Sediminispirochaeta smaragdinae (strain DSM 11293 / JCM 15392 / SEBR 4228)</name>
    <name type="common">Spirochaeta smaragdinae</name>
    <dbReference type="NCBI Taxonomy" id="573413"/>
    <lineage>
        <taxon>Bacteria</taxon>
        <taxon>Pseudomonadati</taxon>
        <taxon>Spirochaetota</taxon>
        <taxon>Spirochaetia</taxon>
        <taxon>Spirochaetales</taxon>
        <taxon>Spirochaetaceae</taxon>
        <taxon>Sediminispirochaeta</taxon>
    </lineage>
</organism>
<dbReference type="InterPro" id="IPR007197">
    <property type="entry name" value="rSAM"/>
</dbReference>
<dbReference type="Pfam" id="PF08497">
    <property type="entry name" value="Radical_SAM_N"/>
    <property type="match status" value="1"/>
</dbReference>
<dbReference type="SUPFAM" id="SSF102114">
    <property type="entry name" value="Radical SAM enzymes"/>
    <property type="match status" value="1"/>
</dbReference>
<evidence type="ECO:0000256" key="4">
    <source>
        <dbReference type="ARBA" id="ARBA00023004"/>
    </source>
</evidence>
<dbReference type="Gene3D" id="3.80.30.20">
    <property type="entry name" value="tm_1862 like domain"/>
    <property type="match status" value="1"/>
</dbReference>
<dbReference type="InterPro" id="IPR013704">
    <property type="entry name" value="UPF0313_N"/>
</dbReference>